<proteinExistence type="predicted"/>
<keyword evidence="4 5" id="KW-0472">Membrane</keyword>
<keyword evidence="3 5" id="KW-1133">Transmembrane helix</keyword>
<dbReference type="RefSeq" id="WP_039739706.1">
    <property type="nucleotide sequence ID" value="NZ_JTCM02000031.1"/>
</dbReference>
<comment type="caution">
    <text evidence="7">The sequence shown here is derived from an EMBL/GenBank/DDBJ whole genome shotgun (WGS) entry which is preliminary data.</text>
</comment>
<dbReference type="AlphaFoldDB" id="A0A846H8M2"/>
<dbReference type="PANTHER" id="PTHR21016">
    <property type="entry name" value="BETA-AMYLOID BINDING PROTEIN-RELATED"/>
    <property type="match status" value="1"/>
</dbReference>
<sequence>MRNTGAAYLLWFTVIFGFAGIHRFYTGKYFSGVVWLFTFGLFGIGQLIDLALIPGMVEDKNLKYKMLYGSPNQNNISNTQQVVINVADHIAPKVSDNKSIAAKSDIQIILQLAKDNGGDISVTDCVIATGKPIPEIKKTLESLCAEGLLEIGNHQSTGAITYKIV</sequence>
<evidence type="ECO:0000256" key="2">
    <source>
        <dbReference type="ARBA" id="ARBA00022692"/>
    </source>
</evidence>
<evidence type="ECO:0000259" key="6">
    <source>
        <dbReference type="Pfam" id="PF05154"/>
    </source>
</evidence>
<feature type="transmembrane region" description="Helical" evidence="5">
    <location>
        <begin position="7"/>
        <end position="26"/>
    </location>
</feature>
<evidence type="ECO:0000256" key="5">
    <source>
        <dbReference type="SAM" id="Phobius"/>
    </source>
</evidence>
<comment type="subcellular location">
    <subcellularLocation>
        <location evidence="1">Membrane</location>
        <topology evidence="1">Multi-pass membrane protein</topology>
    </subcellularLocation>
</comment>
<evidence type="ECO:0000256" key="4">
    <source>
        <dbReference type="ARBA" id="ARBA00023136"/>
    </source>
</evidence>
<dbReference type="GO" id="GO:0016020">
    <property type="term" value="C:membrane"/>
    <property type="evidence" value="ECO:0007669"/>
    <property type="project" value="UniProtKB-SubCell"/>
</dbReference>
<evidence type="ECO:0000313" key="8">
    <source>
        <dbReference type="Proteomes" id="UP000031549"/>
    </source>
</evidence>
<dbReference type="Pfam" id="PF05154">
    <property type="entry name" value="TM2"/>
    <property type="match status" value="1"/>
</dbReference>
<dbReference type="InterPro" id="IPR007829">
    <property type="entry name" value="TM2"/>
</dbReference>
<gene>
    <name evidence="7" type="ORF">PI95_015575</name>
</gene>
<dbReference type="EMBL" id="JTCM02000031">
    <property type="protein sequence ID" value="NEU73937.1"/>
    <property type="molecule type" value="Genomic_DNA"/>
</dbReference>
<feature type="domain" description="TM2" evidence="6">
    <location>
        <begin position="2"/>
        <end position="50"/>
    </location>
</feature>
<evidence type="ECO:0000256" key="3">
    <source>
        <dbReference type="ARBA" id="ARBA00022989"/>
    </source>
</evidence>
<dbReference type="PANTHER" id="PTHR21016:SF25">
    <property type="entry name" value="TM2 DOMAIN-CONTAINING PROTEIN DDB_G0277895-RELATED"/>
    <property type="match status" value="1"/>
</dbReference>
<dbReference type="Proteomes" id="UP000031549">
    <property type="component" value="Unassembled WGS sequence"/>
</dbReference>
<name>A0A846H8M2_9CYAN</name>
<keyword evidence="8" id="KW-1185">Reference proteome</keyword>
<dbReference type="InterPro" id="IPR050932">
    <property type="entry name" value="TM2D1-3-like"/>
</dbReference>
<protein>
    <submittedName>
        <fullName evidence="7">NINE protein</fullName>
    </submittedName>
</protein>
<organism evidence="7 8">
    <name type="scientific">Hassallia byssoidea VB512170</name>
    <dbReference type="NCBI Taxonomy" id="1304833"/>
    <lineage>
        <taxon>Bacteria</taxon>
        <taxon>Bacillati</taxon>
        <taxon>Cyanobacteriota</taxon>
        <taxon>Cyanophyceae</taxon>
        <taxon>Nostocales</taxon>
        <taxon>Tolypothrichaceae</taxon>
        <taxon>Hassallia</taxon>
    </lineage>
</organism>
<evidence type="ECO:0000256" key="1">
    <source>
        <dbReference type="ARBA" id="ARBA00004141"/>
    </source>
</evidence>
<keyword evidence="2 5" id="KW-0812">Transmembrane</keyword>
<accession>A0A846H8M2</accession>
<evidence type="ECO:0000313" key="7">
    <source>
        <dbReference type="EMBL" id="NEU73937.1"/>
    </source>
</evidence>
<feature type="transmembrane region" description="Helical" evidence="5">
    <location>
        <begin position="32"/>
        <end position="57"/>
    </location>
</feature>
<reference evidence="7 8" key="1">
    <citation type="journal article" date="2015" name="Genome Announc.">
        <title>Draft Genome Sequence of Cyanobacterium Hassallia byssoidea Strain VB512170, Isolated from Monuments in India.</title>
        <authorList>
            <person name="Singh D."/>
            <person name="Chandrababunaidu M.M."/>
            <person name="Panda A."/>
            <person name="Sen D."/>
            <person name="Bhattacharyya S."/>
            <person name="Adhikary S.P."/>
            <person name="Tripathy S."/>
        </authorList>
    </citation>
    <scope>NUCLEOTIDE SEQUENCE [LARGE SCALE GENOMIC DNA]</scope>
    <source>
        <strain evidence="7 8">VB512170</strain>
    </source>
</reference>